<name>A0A291GLH9_9MICO</name>
<evidence type="ECO:0000313" key="2">
    <source>
        <dbReference type="Proteomes" id="UP000218165"/>
    </source>
</evidence>
<keyword evidence="2" id="KW-1185">Reference proteome</keyword>
<dbReference type="AlphaFoldDB" id="A0A291GLH9"/>
<reference evidence="2" key="1">
    <citation type="submission" date="2017-09" db="EMBL/GenBank/DDBJ databases">
        <title>Brachybacterium sp. VM2412.</title>
        <authorList>
            <person name="Tak E.J."/>
            <person name="Bae J.-W."/>
        </authorList>
    </citation>
    <scope>NUCLEOTIDE SEQUENCE [LARGE SCALE GENOMIC DNA]</scope>
    <source>
        <strain evidence="2">VM2412</strain>
    </source>
</reference>
<accession>A0A291GLH9</accession>
<gene>
    <name evidence="1" type="ORF">CFK38_04655</name>
</gene>
<sequence>MLTSRYKIFIHPEADVVRNEDDEGRLVLAIGDIFSTSVSASTPELLLQIAGGDRRSLDDLSGRYALIVIEGESATVLHDPLGSQSVFYTLGEPSIAASHSTLIAECAGIELSPRLKEYVHGPTHGVEEQGLQHAVLDRRVRSSTH</sequence>
<dbReference type="KEGG" id="brz:CFK38_04655"/>
<protein>
    <submittedName>
        <fullName evidence="1">Uncharacterized protein</fullName>
    </submittedName>
</protein>
<proteinExistence type="predicted"/>
<evidence type="ECO:0000313" key="1">
    <source>
        <dbReference type="EMBL" id="ATG50896.1"/>
    </source>
</evidence>
<dbReference type="Proteomes" id="UP000218165">
    <property type="component" value="Chromosome"/>
</dbReference>
<dbReference type="EMBL" id="CP023563">
    <property type="protein sequence ID" value="ATG50896.1"/>
    <property type="molecule type" value="Genomic_DNA"/>
</dbReference>
<organism evidence="1 2">
    <name type="scientific">Brachybacterium vulturis</name>
    <dbReference type="NCBI Taxonomy" id="2017484"/>
    <lineage>
        <taxon>Bacteria</taxon>
        <taxon>Bacillati</taxon>
        <taxon>Actinomycetota</taxon>
        <taxon>Actinomycetes</taxon>
        <taxon>Micrococcales</taxon>
        <taxon>Dermabacteraceae</taxon>
        <taxon>Brachybacterium</taxon>
    </lineage>
</organism>